<dbReference type="CDD" id="cd06779">
    <property type="entry name" value="cpPDZ_Deg_HtrA-like"/>
    <property type="match status" value="1"/>
</dbReference>
<dbReference type="SUPFAM" id="SSF50156">
    <property type="entry name" value="PDZ domain-like"/>
    <property type="match status" value="1"/>
</dbReference>
<evidence type="ECO:0000259" key="5">
    <source>
        <dbReference type="Pfam" id="PF13180"/>
    </source>
</evidence>
<comment type="similarity">
    <text evidence="1">Belongs to the peptidase S1C family.</text>
</comment>
<dbReference type="Pfam" id="PF13180">
    <property type="entry name" value="PDZ_2"/>
    <property type="match status" value="1"/>
</dbReference>
<evidence type="ECO:0000256" key="3">
    <source>
        <dbReference type="ARBA" id="ARBA00022801"/>
    </source>
</evidence>
<dbReference type="InterPro" id="IPR051201">
    <property type="entry name" value="Chloro_Bact_Ser_Proteases"/>
</dbReference>
<reference evidence="6 7" key="1">
    <citation type="journal article" date="2016" name="Nat. Commun.">
        <title>Thousands of microbial genomes shed light on interconnected biogeochemical processes in an aquifer system.</title>
        <authorList>
            <person name="Anantharaman K."/>
            <person name="Brown C.T."/>
            <person name="Hug L.A."/>
            <person name="Sharon I."/>
            <person name="Castelle C.J."/>
            <person name="Probst A.J."/>
            <person name="Thomas B.C."/>
            <person name="Singh A."/>
            <person name="Wilkins M.J."/>
            <person name="Karaoz U."/>
            <person name="Brodie E.L."/>
            <person name="Williams K.H."/>
            <person name="Hubbard S.S."/>
            <person name="Banfield J.F."/>
        </authorList>
    </citation>
    <scope>NUCLEOTIDE SEQUENCE [LARGE SCALE GENOMIC DNA]</scope>
</reference>
<keyword evidence="3" id="KW-0378">Hydrolase</keyword>
<name>A0A1G2I4J2_9BACT</name>
<organism evidence="6 7">
    <name type="scientific">Candidatus Staskawiczbacteria bacterium RIFCSPHIGHO2_02_FULL_34_9</name>
    <dbReference type="NCBI Taxonomy" id="1802206"/>
    <lineage>
        <taxon>Bacteria</taxon>
        <taxon>Candidatus Staskawicziibacteriota</taxon>
    </lineage>
</organism>
<dbReference type="EMBL" id="MHOS01000006">
    <property type="protein sequence ID" value="OGZ69599.1"/>
    <property type="molecule type" value="Genomic_DNA"/>
</dbReference>
<dbReference type="Proteomes" id="UP000176421">
    <property type="component" value="Unassembled WGS sequence"/>
</dbReference>
<dbReference type="GO" id="GO:0004252">
    <property type="term" value="F:serine-type endopeptidase activity"/>
    <property type="evidence" value="ECO:0007669"/>
    <property type="project" value="InterPro"/>
</dbReference>
<keyword evidence="4" id="KW-0812">Transmembrane</keyword>
<gene>
    <name evidence="6" type="ORF">A3D35_01895</name>
</gene>
<dbReference type="InterPro" id="IPR036034">
    <property type="entry name" value="PDZ_sf"/>
</dbReference>
<dbReference type="PANTHER" id="PTHR43343:SF3">
    <property type="entry name" value="PROTEASE DO-LIKE 8, CHLOROPLASTIC"/>
    <property type="match status" value="1"/>
</dbReference>
<sequence length="430" mass="46288">MYDLPKTDFKVLKDKTSKIFDSTISKVITLLIVVLLVIGFYTGFLSLNKLYAEGSKVLQDLGNSLKPQVTQNQDVQKGYVSDISYEQAIIDAVKNASPSVVSIVISKNLPVYEEQYVNPFQDLPGLDFGSPIQIPQYVQKGTQKQEVGAGSGFIVSEDGLIITNKHVVVDKDAEYTVLTNNGKKYPAKVLALDPVHDLAIVKIEGENNFPAIKLGDSFGIQIGQGAIAIGNSLGEFRNTVSVGVISGLGRTISASGGQGFSETLEDVIQTDAAINLGNSGGPLINLKGEVIGVNTAIAEGAQSIGFAIPINIAKRDIEQVTNNNKIVYPFLGVRYVLIDDTVKDKYKLSVDYGALIIKGSSGESAITKDSAANKAGLKEKDIILEINLEKITQDNSLAKIIQKYAVGDQIKIKFLRGLDEMEADTTLGER</sequence>
<feature type="domain" description="PDZ" evidence="5">
    <location>
        <begin position="329"/>
        <end position="426"/>
    </location>
</feature>
<keyword evidence="2" id="KW-0645">Protease</keyword>
<keyword evidence="4" id="KW-1133">Transmembrane helix</keyword>
<dbReference type="InterPro" id="IPR001478">
    <property type="entry name" value="PDZ"/>
</dbReference>
<evidence type="ECO:0000313" key="6">
    <source>
        <dbReference type="EMBL" id="OGZ69599.1"/>
    </source>
</evidence>
<proteinExistence type="inferred from homology"/>
<evidence type="ECO:0000313" key="7">
    <source>
        <dbReference type="Proteomes" id="UP000176421"/>
    </source>
</evidence>
<dbReference type="PRINTS" id="PR00834">
    <property type="entry name" value="PROTEASES2C"/>
</dbReference>
<protein>
    <recommendedName>
        <fullName evidence="5">PDZ domain-containing protein</fullName>
    </recommendedName>
</protein>
<comment type="caution">
    <text evidence="6">The sequence shown here is derived from an EMBL/GenBank/DDBJ whole genome shotgun (WGS) entry which is preliminary data.</text>
</comment>
<keyword evidence="4" id="KW-0472">Membrane</keyword>
<dbReference type="InterPro" id="IPR001940">
    <property type="entry name" value="Peptidase_S1C"/>
</dbReference>
<dbReference type="PANTHER" id="PTHR43343">
    <property type="entry name" value="PEPTIDASE S12"/>
    <property type="match status" value="1"/>
</dbReference>
<dbReference type="Gene3D" id="2.30.42.10">
    <property type="match status" value="1"/>
</dbReference>
<dbReference type="AlphaFoldDB" id="A0A1G2I4J2"/>
<evidence type="ECO:0000256" key="4">
    <source>
        <dbReference type="SAM" id="Phobius"/>
    </source>
</evidence>
<dbReference type="Pfam" id="PF13365">
    <property type="entry name" value="Trypsin_2"/>
    <property type="match status" value="1"/>
</dbReference>
<accession>A0A1G2I4J2</accession>
<evidence type="ECO:0000256" key="2">
    <source>
        <dbReference type="ARBA" id="ARBA00022670"/>
    </source>
</evidence>
<dbReference type="GO" id="GO:0006508">
    <property type="term" value="P:proteolysis"/>
    <property type="evidence" value="ECO:0007669"/>
    <property type="project" value="UniProtKB-KW"/>
</dbReference>
<evidence type="ECO:0000256" key="1">
    <source>
        <dbReference type="ARBA" id="ARBA00010541"/>
    </source>
</evidence>
<dbReference type="Gene3D" id="2.40.10.10">
    <property type="entry name" value="Trypsin-like serine proteases"/>
    <property type="match status" value="2"/>
</dbReference>
<dbReference type="InterPro" id="IPR009003">
    <property type="entry name" value="Peptidase_S1_PA"/>
</dbReference>
<dbReference type="SUPFAM" id="SSF50494">
    <property type="entry name" value="Trypsin-like serine proteases"/>
    <property type="match status" value="1"/>
</dbReference>
<feature type="transmembrane region" description="Helical" evidence="4">
    <location>
        <begin position="27"/>
        <end position="47"/>
    </location>
</feature>
<dbReference type="InterPro" id="IPR043504">
    <property type="entry name" value="Peptidase_S1_PA_chymotrypsin"/>
</dbReference>
<dbReference type="STRING" id="1802206.A3D35_01895"/>